<organism evidence="2 3">
    <name type="scientific">Candidatus Collierbacteria bacterium RIFOXYB1_FULL_49_13</name>
    <dbReference type="NCBI Taxonomy" id="1817728"/>
    <lineage>
        <taxon>Bacteria</taxon>
        <taxon>Candidatus Collieribacteriota</taxon>
    </lineage>
</organism>
<evidence type="ECO:0000259" key="1">
    <source>
        <dbReference type="Pfam" id="PF03372"/>
    </source>
</evidence>
<protein>
    <recommendedName>
        <fullName evidence="1">Endonuclease/exonuclease/phosphatase domain-containing protein</fullName>
    </recommendedName>
</protein>
<gene>
    <name evidence="2" type="ORF">A2368_00520</name>
</gene>
<name>A0A1F5FHY5_9BACT</name>
<comment type="caution">
    <text evidence="2">The sequence shown here is derived from an EMBL/GenBank/DDBJ whole genome shotgun (WGS) entry which is preliminary data.</text>
</comment>
<accession>A0A1F5FHY5</accession>
<proteinExistence type="predicted"/>
<feature type="domain" description="Endonuclease/exonuclease/phosphatase" evidence="1">
    <location>
        <begin position="11"/>
        <end position="252"/>
    </location>
</feature>
<dbReference type="Pfam" id="PF03372">
    <property type="entry name" value="Exo_endo_phos"/>
    <property type="match status" value="1"/>
</dbReference>
<dbReference type="Gene3D" id="3.60.10.10">
    <property type="entry name" value="Endonuclease/exonuclease/phosphatase"/>
    <property type="match status" value="1"/>
</dbReference>
<evidence type="ECO:0000313" key="2">
    <source>
        <dbReference type="EMBL" id="OGD79211.1"/>
    </source>
</evidence>
<dbReference type="InterPro" id="IPR005135">
    <property type="entry name" value="Endo/exonuclease/phosphatase"/>
</dbReference>
<sequence>MAQKVTFKFLTLNLCHGGLLMDQLTEFLRVQVPDIMVFQEVNSARVSMAAFHFQSNSHLQRLFPSYFLAYDPGVAINYLKENLLVEQGNSTLSRYPIREHQLVYFASHYAQFDSPQPGEKPDYRIFPKFMQLSSLTLPNKKDLLVINLHGVWDFHGDDTPTRLAMTKTILDHAKSSKYVIIAGDSNARYQSQTIRQLMKSYPSVLTPAPVSTFNMTQKSDPGYAQAAVDILLTSPNIQVLESSLPQVDISDHYPIVATLSL</sequence>
<dbReference type="GO" id="GO:0003824">
    <property type="term" value="F:catalytic activity"/>
    <property type="evidence" value="ECO:0007669"/>
    <property type="project" value="InterPro"/>
</dbReference>
<evidence type="ECO:0000313" key="3">
    <source>
        <dbReference type="Proteomes" id="UP000176682"/>
    </source>
</evidence>
<dbReference type="AlphaFoldDB" id="A0A1F5FHY5"/>
<dbReference type="Proteomes" id="UP000176682">
    <property type="component" value="Unassembled WGS sequence"/>
</dbReference>
<dbReference type="InterPro" id="IPR036691">
    <property type="entry name" value="Endo/exonu/phosph_ase_sf"/>
</dbReference>
<dbReference type="SUPFAM" id="SSF56219">
    <property type="entry name" value="DNase I-like"/>
    <property type="match status" value="1"/>
</dbReference>
<reference evidence="2 3" key="1">
    <citation type="journal article" date="2016" name="Nat. Commun.">
        <title>Thousands of microbial genomes shed light on interconnected biogeochemical processes in an aquifer system.</title>
        <authorList>
            <person name="Anantharaman K."/>
            <person name="Brown C.T."/>
            <person name="Hug L.A."/>
            <person name="Sharon I."/>
            <person name="Castelle C.J."/>
            <person name="Probst A.J."/>
            <person name="Thomas B.C."/>
            <person name="Singh A."/>
            <person name="Wilkins M.J."/>
            <person name="Karaoz U."/>
            <person name="Brodie E.L."/>
            <person name="Williams K.H."/>
            <person name="Hubbard S.S."/>
            <person name="Banfield J.F."/>
        </authorList>
    </citation>
    <scope>NUCLEOTIDE SEQUENCE [LARGE SCALE GENOMIC DNA]</scope>
</reference>
<dbReference type="EMBL" id="MFAM01000024">
    <property type="protein sequence ID" value="OGD79211.1"/>
    <property type="molecule type" value="Genomic_DNA"/>
</dbReference>